<protein>
    <recommendedName>
        <fullName evidence="3">STAS/SEC14 domain-containing protein</fullName>
    </recommendedName>
</protein>
<evidence type="ECO:0000313" key="1">
    <source>
        <dbReference type="EMBL" id="MDM7861630.1"/>
    </source>
</evidence>
<evidence type="ECO:0008006" key="3">
    <source>
        <dbReference type="Google" id="ProtNLM"/>
    </source>
</evidence>
<reference evidence="1 2" key="1">
    <citation type="submission" date="2023-06" db="EMBL/GenBank/DDBJ databases">
        <title>Alteromonas sp. ASW11-36 isolated from intertidal sand.</title>
        <authorList>
            <person name="Li Y."/>
        </authorList>
    </citation>
    <scope>NUCLEOTIDE SEQUENCE [LARGE SCALE GENOMIC DNA]</scope>
    <source>
        <strain evidence="1 2">ASW11-36</strain>
    </source>
</reference>
<name>A0ABT7SZP6_9ALTE</name>
<proteinExistence type="predicted"/>
<organism evidence="1 2">
    <name type="scientific">Alteromonas arenosi</name>
    <dbReference type="NCBI Taxonomy" id="3055817"/>
    <lineage>
        <taxon>Bacteria</taxon>
        <taxon>Pseudomonadati</taxon>
        <taxon>Pseudomonadota</taxon>
        <taxon>Gammaproteobacteria</taxon>
        <taxon>Alteromonadales</taxon>
        <taxon>Alteromonadaceae</taxon>
        <taxon>Alteromonas/Salinimonas group</taxon>
        <taxon>Alteromonas</taxon>
    </lineage>
</organism>
<dbReference type="EMBL" id="JAUCBP010000011">
    <property type="protein sequence ID" value="MDM7861630.1"/>
    <property type="molecule type" value="Genomic_DNA"/>
</dbReference>
<keyword evidence="2" id="KW-1185">Reference proteome</keyword>
<dbReference type="Proteomes" id="UP001234343">
    <property type="component" value="Unassembled WGS sequence"/>
</dbReference>
<sequence>MSNIFNSSSKFAGHGEYDIKRSGNVLYVNLRGGWNEEAAIAYAKDIEQSIKPLINRPWAIISNLSDWELFTPECFPIISQLVIQAIQSGLCKEAIVSQPNSVKLQPFKLPKDAFPTFQRRFFPGLLEAKSWLMEEGFEFEDSFI</sequence>
<dbReference type="RefSeq" id="WP_289366268.1">
    <property type="nucleotide sequence ID" value="NZ_JAUCBP010000011.1"/>
</dbReference>
<evidence type="ECO:0000313" key="2">
    <source>
        <dbReference type="Proteomes" id="UP001234343"/>
    </source>
</evidence>
<gene>
    <name evidence="1" type="ORF">QTP81_13600</name>
</gene>
<comment type="caution">
    <text evidence="1">The sequence shown here is derived from an EMBL/GenBank/DDBJ whole genome shotgun (WGS) entry which is preliminary data.</text>
</comment>
<accession>A0ABT7SZP6</accession>